<keyword evidence="7" id="KW-0812">Transmembrane</keyword>
<dbReference type="EMBL" id="GEZM01051238">
    <property type="protein sequence ID" value="JAV75075.1"/>
    <property type="molecule type" value="Transcribed_RNA"/>
</dbReference>
<dbReference type="SUPFAM" id="SSF48452">
    <property type="entry name" value="TPR-like"/>
    <property type="match status" value="1"/>
</dbReference>
<evidence type="ECO:0000313" key="8">
    <source>
        <dbReference type="EMBL" id="JAV75079.1"/>
    </source>
</evidence>
<sequence>MTENNEQESVESLKELGNTAIRNKKYEEAILHYTYALKMEPTNFTLYSNRSFAFLKVHQYYLAMEDANETIRLNPSWAKGYFRKGEIELATYQYSDAFNSYQKALMLQPNDSVIISAMTKTLQEQKKDQKADSQIPWVGAGVGIVLGVIIVIADYMCTNKPTLTHPILMALLTITIAMIGYGIARALRYYTKCQRNALVDVPINLFDEENMPADDTGKDETESKTTTNHRYSKSQARQRYKKGKA</sequence>
<dbReference type="FunFam" id="1.25.40.10:FF:000020">
    <property type="entry name" value="Stress-induced phosphoprotein 1"/>
    <property type="match status" value="1"/>
</dbReference>
<feature type="region of interest" description="Disordered" evidence="6">
    <location>
        <begin position="209"/>
        <end position="245"/>
    </location>
</feature>
<keyword evidence="4 5" id="KW-0802">TPR repeat</keyword>
<dbReference type="GO" id="GO:0005737">
    <property type="term" value="C:cytoplasm"/>
    <property type="evidence" value="ECO:0007669"/>
    <property type="project" value="UniProtKB-SubCell"/>
</dbReference>
<dbReference type="SMART" id="SM00028">
    <property type="entry name" value="TPR"/>
    <property type="match status" value="3"/>
</dbReference>
<keyword evidence="2" id="KW-0963">Cytoplasm</keyword>
<evidence type="ECO:0000256" key="7">
    <source>
        <dbReference type="SAM" id="Phobius"/>
    </source>
</evidence>
<evidence type="ECO:0000256" key="1">
    <source>
        <dbReference type="ARBA" id="ARBA00004496"/>
    </source>
</evidence>
<dbReference type="PANTHER" id="PTHR22904:SF532">
    <property type="entry name" value="HEAT SHOCK PROTEIN STI1-LIKE PROTEIN"/>
    <property type="match status" value="1"/>
</dbReference>
<name>A0A1Y1LN77_PHOPY</name>
<dbReference type="EMBL" id="GEZM01051237">
    <property type="protein sequence ID" value="JAV75076.1"/>
    <property type="molecule type" value="Transcribed_RNA"/>
</dbReference>
<keyword evidence="7" id="KW-1133">Transmembrane helix</keyword>
<dbReference type="GO" id="GO:0051879">
    <property type="term" value="F:Hsp90 protein binding"/>
    <property type="evidence" value="ECO:0007669"/>
    <property type="project" value="TreeGrafter"/>
</dbReference>
<evidence type="ECO:0000256" key="6">
    <source>
        <dbReference type="SAM" id="MobiDB-lite"/>
    </source>
</evidence>
<proteinExistence type="predicted"/>
<feature type="repeat" description="TPR" evidence="5">
    <location>
        <begin position="78"/>
        <end position="111"/>
    </location>
</feature>
<organism evidence="8">
    <name type="scientific">Photinus pyralis</name>
    <name type="common">Common eastern firefly</name>
    <name type="synonym">Lampyris pyralis</name>
    <dbReference type="NCBI Taxonomy" id="7054"/>
    <lineage>
        <taxon>Eukaryota</taxon>
        <taxon>Metazoa</taxon>
        <taxon>Ecdysozoa</taxon>
        <taxon>Arthropoda</taxon>
        <taxon>Hexapoda</taxon>
        <taxon>Insecta</taxon>
        <taxon>Pterygota</taxon>
        <taxon>Neoptera</taxon>
        <taxon>Endopterygota</taxon>
        <taxon>Coleoptera</taxon>
        <taxon>Polyphaga</taxon>
        <taxon>Elateriformia</taxon>
        <taxon>Elateroidea</taxon>
        <taxon>Lampyridae</taxon>
        <taxon>Lampyrinae</taxon>
        <taxon>Photinus</taxon>
    </lineage>
</organism>
<dbReference type="EMBL" id="GEZM01051229">
    <property type="protein sequence ID" value="JAV75079.1"/>
    <property type="molecule type" value="Transcribed_RNA"/>
</dbReference>
<feature type="transmembrane region" description="Helical" evidence="7">
    <location>
        <begin position="167"/>
        <end position="187"/>
    </location>
</feature>
<dbReference type="AlphaFoldDB" id="A0A1Y1LN77"/>
<comment type="subcellular location">
    <subcellularLocation>
        <location evidence="1">Cytoplasm</location>
    </subcellularLocation>
</comment>
<dbReference type="Gene3D" id="1.25.40.10">
    <property type="entry name" value="Tetratricopeptide repeat domain"/>
    <property type="match status" value="1"/>
</dbReference>
<feature type="repeat" description="TPR" evidence="5">
    <location>
        <begin position="10"/>
        <end position="43"/>
    </location>
</feature>
<keyword evidence="3" id="KW-0677">Repeat</keyword>
<evidence type="ECO:0000256" key="4">
    <source>
        <dbReference type="ARBA" id="ARBA00022803"/>
    </source>
</evidence>
<feature type="transmembrane region" description="Helical" evidence="7">
    <location>
        <begin position="135"/>
        <end position="155"/>
    </location>
</feature>
<evidence type="ECO:0000256" key="3">
    <source>
        <dbReference type="ARBA" id="ARBA00022737"/>
    </source>
</evidence>
<dbReference type="PROSITE" id="PS50005">
    <property type="entry name" value="TPR"/>
    <property type="match status" value="2"/>
</dbReference>
<protein>
    <submittedName>
        <fullName evidence="8">Uncharacterized protein</fullName>
    </submittedName>
</protein>
<keyword evidence="7" id="KW-0472">Membrane</keyword>
<dbReference type="InterPro" id="IPR013105">
    <property type="entry name" value="TPR_2"/>
</dbReference>
<dbReference type="EMBL" id="GEZM01051231">
    <property type="protein sequence ID" value="JAV75078.1"/>
    <property type="molecule type" value="Transcribed_RNA"/>
</dbReference>
<feature type="compositionally biased region" description="Basic residues" evidence="6">
    <location>
        <begin position="230"/>
        <end position="245"/>
    </location>
</feature>
<dbReference type="EMBL" id="GEZM01051242">
    <property type="protein sequence ID" value="JAV75072.1"/>
    <property type="molecule type" value="Transcribed_RNA"/>
</dbReference>
<dbReference type="EMBL" id="GEZM01051241">
    <property type="protein sequence ID" value="JAV75073.1"/>
    <property type="molecule type" value="Transcribed_RNA"/>
</dbReference>
<accession>A0A1Y1LN77</accession>
<dbReference type="PANTHER" id="PTHR22904">
    <property type="entry name" value="TPR REPEAT CONTAINING PROTEIN"/>
    <property type="match status" value="1"/>
</dbReference>
<dbReference type="InterPro" id="IPR011990">
    <property type="entry name" value="TPR-like_helical_dom_sf"/>
</dbReference>
<evidence type="ECO:0000256" key="2">
    <source>
        <dbReference type="ARBA" id="ARBA00022490"/>
    </source>
</evidence>
<dbReference type="InterPro" id="IPR019734">
    <property type="entry name" value="TPR_rpt"/>
</dbReference>
<evidence type="ECO:0000256" key="5">
    <source>
        <dbReference type="PROSITE-ProRule" id="PRU00339"/>
    </source>
</evidence>
<dbReference type="Pfam" id="PF07719">
    <property type="entry name" value="TPR_2"/>
    <property type="match status" value="1"/>
</dbReference>
<reference evidence="8" key="1">
    <citation type="journal article" date="2016" name="Sci. Rep.">
        <title>Molecular characterization of firefly nuptial gifts: a multi-omics approach sheds light on postcopulatory sexual selection.</title>
        <authorList>
            <person name="Al-Wathiqui N."/>
            <person name="Fallon T.R."/>
            <person name="South A."/>
            <person name="Weng J.K."/>
            <person name="Lewis S.M."/>
        </authorList>
    </citation>
    <scope>NUCLEOTIDE SEQUENCE</scope>
</reference>